<proteinExistence type="predicted"/>
<sequence>YYKLDPSHYVSVLALAWDAMLKMTDIEIELFTDMSMHDLIEEAKRGGIAIACKHYFKANNPKIGKSFDPSKPTIWISYFDANNLYGWAMSQYLPIGNYKWE</sequence>
<feature type="non-terminal residue" evidence="1">
    <location>
        <position position="101"/>
    </location>
</feature>
<dbReference type="InterPro" id="IPR043502">
    <property type="entry name" value="DNA/RNA_pol_sf"/>
</dbReference>
<evidence type="ECO:0000313" key="2">
    <source>
        <dbReference type="Proteomes" id="UP000789759"/>
    </source>
</evidence>
<organism evidence="1 2">
    <name type="scientific">Cetraspora pellucida</name>
    <dbReference type="NCBI Taxonomy" id="1433469"/>
    <lineage>
        <taxon>Eukaryota</taxon>
        <taxon>Fungi</taxon>
        <taxon>Fungi incertae sedis</taxon>
        <taxon>Mucoromycota</taxon>
        <taxon>Glomeromycotina</taxon>
        <taxon>Glomeromycetes</taxon>
        <taxon>Diversisporales</taxon>
        <taxon>Gigasporaceae</taxon>
        <taxon>Cetraspora</taxon>
    </lineage>
</organism>
<dbReference type="AlphaFoldDB" id="A0A9N9KK03"/>
<reference evidence="1" key="1">
    <citation type="submission" date="2021-06" db="EMBL/GenBank/DDBJ databases">
        <authorList>
            <person name="Kallberg Y."/>
            <person name="Tangrot J."/>
            <person name="Rosling A."/>
        </authorList>
    </citation>
    <scope>NUCLEOTIDE SEQUENCE</scope>
    <source>
        <strain evidence="1">FL966</strain>
    </source>
</reference>
<name>A0A9N9KK03_9GLOM</name>
<protein>
    <submittedName>
        <fullName evidence="1">3211_t:CDS:1</fullName>
    </submittedName>
</protein>
<dbReference type="OrthoDB" id="2404467at2759"/>
<feature type="non-terminal residue" evidence="1">
    <location>
        <position position="1"/>
    </location>
</feature>
<gene>
    <name evidence="1" type="ORF">CPELLU_LOCUS21724</name>
</gene>
<accession>A0A9N9KK03</accession>
<dbReference type="SUPFAM" id="SSF56672">
    <property type="entry name" value="DNA/RNA polymerases"/>
    <property type="match status" value="1"/>
</dbReference>
<dbReference type="Proteomes" id="UP000789759">
    <property type="component" value="Unassembled WGS sequence"/>
</dbReference>
<dbReference type="PANTHER" id="PTHR31511:SF12">
    <property type="entry name" value="RHO TERMINATION FACTOR N-TERMINAL DOMAIN-CONTAINING PROTEIN"/>
    <property type="match status" value="1"/>
</dbReference>
<keyword evidence="2" id="KW-1185">Reference proteome</keyword>
<dbReference type="EMBL" id="CAJVQA010084497">
    <property type="protein sequence ID" value="CAG8838544.1"/>
    <property type="molecule type" value="Genomic_DNA"/>
</dbReference>
<comment type="caution">
    <text evidence="1">The sequence shown here is derived from an EMBL/GenBank/DDBJ whole genome shotgun (WGS) entry which is preliminary data.</text>
</comment>
<dbReference type="PANTHER" id="PTHR31511">
    <property type="entry name" value="PROTEIN CBG23764"/>
    <property type="match status" value="1"/>
</dbReference>
<evidence type="ECO:0000313" key="1">
    <source>
        <dbReference type="EMBL" id="CAG8838544.1"/>
    </source>
</evidence>